<proteinExistence type="predicted"/>
<dbReference type="RefSeq" id="WP_369191836.1">
    <property type="nucleotide sequence ID" value="NZ_CP163431.1"/>
</dbReference>
<dbReference type="EMBL" id="CP163431">
    <property type="protein sequence ID" value="XDQ06994.1"/>
    <property type="molecule type" value="Genomic_DNA"/>
</dbReference>
<feature type="region of interest" description="Disordered" evidence="1">
    <location>
        <begin position="14"/>
        <end position="47"/>
    </location>
</feature>
<dbReference type="AlphaFoldDB" id="A0AB39MPT1"/>
<reference evidence="2" key="1">
    <citation type="submission" date="2024-07" db="EMBL/GenBank/DDBJ databases">
        <authorList>
            <person name="Yu S.T."/>
        </authorList>
    </citation>
    <scope>NUCLEOTIDE SEQUENCE</scope>
    <source>
        <strain evidence="2">R08</strain>
    </source>
</reference>
<accession>A0AB39MPT1</accession>
<organism evidence="2">
    <name type="scientific">Streptomyces sp. R08</name>
    <dbReference type="NCBI Taxonomy" id="3238624"/>
    <lineage>
        <taxon>Bacteria</taxon>
        <taxon>Bacillati</taxon>
        <taxon>Actinomycetota</taxon>
        <taxon>Actinomycetes</taxon>
        <taxon>Kitasatosporales</taxon>
        <taxon>Streptomycetaceae</taxon>
        <taxon>Streptomyces</taxon>
    </lineage>
</organism>
<protein>
    <submittedName>
        <fullName evidence="2">Uncharacterized protein</fullName>
    </submittedName>
</protein>
<sequence>MKAAVVRAFDEPLVIEERPDPEPKLSCESRPPDSVNESSEDVPRGDVTARIGFDLVAGR</sequence>
<evidence type="ECO:0000313" key="2">
    <source>
        <dbReference type="EMBL" id="XDQ06994.1"/>
    </source>
</evidence>
<feature type="compositionally biased region" description="Basic and acidic residues" evidence="1">
    <location>
        <begin position="15"/>
        <end position="31"/>
    </location>
</feature>
<gene>
    <name evidence="2" type="ORF">AB5J58_45445</name>
</gene>
<evidence type="ECO:0000256" key="1">
    <source>
        <dbReference type="SAM" id="MobiDB-lite"/>
    </source>
</evidence>
<name>A0AB39MPT1_9ACTN</name>